<dbReference type="Gene3D" id="3.40.50.620">
    <property type="entry name" value="HUPs"/>
    <property type="match status" value="1"/>
</dbReference>
<sequence>MLLYNTLTRKKEEFSPIQKGRVSMYHCGPTVYDYAHIGNFRSYVFADILRRTFEHTGFSVKQAMNITDVGHLTSDADEGEDKMALALKRAHKTLTVENMRELADFYTARFKEDLKKLNILTPHEMPRASEHIPAQIALIKRLEEKGLTYKITDGIYFDTEAYPEYGKLSGAMGEPHDHSRIGANKEKKNHRDFALWKLNPALGWESPWGKGFPGWHIECSAMAMEALGESFDIHTGGIDHIGTHHTNEMAQSEAATGKEFVHYWLHNEFVSVDGAKMSKSKSNLITLKDLAEKGFDPLAYRYWLLTAHYRTPVNFTWEALTGAEVAMKKIQGIVSRFSNVGELGTQNKDYVDAFTAFIEDDLDTPKAVALIHKMIGDDSVDYLDKKATLSEMNQILGIEDNAPHEYITDETVIALTEERRQAREKKDWKRADTLREEIKKHGYDIKDTPTGQALYPLRT</sequence>
<evidence type="ECO:0000256" key="2">
    <source>
        <dbReference type="ARBA" id="ARBA00022598"/>
    </source>
</evidence>
<dbReference type="HAMAP" id="MF_00041">
    <property type="entry name" value="Cys_tRNA_synth"/>
    <property type="match status" value="1"/>
</dbReference>
<dbReference type="EC" id="6.1.1.16" evidence="9"/>
<dbReference type="Pfam" id="PF23493">
    <property type="entry name" value="CysS_C"/>
    <property type="match status" value="1"/>
</dbReference>
<evidence type="ECO:0000256" key="7">
    <source>
        <dbReference type="ARBA" id="ARBA00022917"/>
    </source>
</evidence>
<evidence type="ECO:0000256" key="5">
    <source>
        <dbReference type="ARBA" id="ARBA00022833"/>
    </source>
</evidence>
<keyword evidence="2 9" id="KW-0436">Ligase</keyword>
<dbReference type="InterPro" id="IPR056411">
    <property type="entry name" value="CysS_C"/>
</dbReference>
<evidence type="ECO:0000256" key="9">
    <source>
        <dbReference type="HAMAP-Rule" id="MF_00041"/>
    </source>
</evidence>
<reference evidence="12 13" key="1">
    <citation type="journal article" date="2016" name="Nat. Commun.">
        <title>Thousands of microbial genomes shed light on interconnected biogeochemical processes in an aquifer system.</title>
        <authorList>
            <person name="Anantharaman K."/>
            <person name="Brown C.T."/>
            <person name="Hug L.A."/>
            <person name="Sharon I."/>
            <person name="Castelle C.J."/>
            <person name="Probst A.J."/>
            <person name="Thomas B.C."/>
            <person name="Singh A."/>
            <person name="Wilkins M.J."/>
            <person name="Karaoz U."/>
            <person name="Brodie E.L."/>
            <person name="Williams K.H."/>
            <person name="Hubbard S.S."/>
            <person name="Banfield J.F."/>
        </authorList>
    </citation>
    <scope>NUCLEOTIDE SEQUENCE [LARGE SCALE GENOMIC DNA]</scope>
</reference>
<dbReference type="Pfam" id="PF01406">
    <property type="entry name" value="tRNA-synt_1e"/>
    <property type="match status" value="1"/>
</dbReference>
<name>A0A1G2DEY4_9BACT</name>
<dbReference type="SUPFAM" id="SSF52374">
    <property type="entry name" value="Nucleotidylyl transferase"/>
    <property type="match status" value="1"/>
</dbReference>
<gene>
    <name evidence="9" type="primary">cysS</name>
    <name evidence="12" type="ORF">A3D67_00845</name>
</gene>
<protein>
    <recommendedName>
        <fullName evidence="9">Cysteine--tRNA ligase</fullName>
        <ecNumber evidence="9">6.1.1.16</ecNumber>
    </recommendedName>
    <alternativeName>
        <fullName evidence="9">Cysteinyl-tRNA synthetase</fullName>
        <shortName evidence="9">CysRS</shortName>
    </alternativeName>
</protein>
<evidence type="ECO:0000256" key="8">
    <source>
        <dbReference type="ARBA" id="ARBA00023146"/>
    </source>
</evidence>
<dbReference type="EMBL" id="MHLN01000009">
    <property type="protein sequence ID" value="OGZ12204.1"/>
    <property type="molecule type" value="Genomic_DNA"/>
</dbReference>
<evidence type="ECO:0000259" key="11">
    <source>
        <dbReference type="Pfam" id="PF23493"/>
    </source>
</evidence>
<feature type="binding site" evidence="9">
    <location>
        <position position="248"/>
    </location>
    <ligand>
        <name>Zn(2+)</name>
        <dbReference type="ChEBI" id="CHEBI:29105"/>
    </ligand>
</feature>
<organism evidence="12 13">
    <name type="scientific">Candidatus Lloydbacteria bacterium RIFCSPHIGHO2_02_FULL_51_22</name>
    <dbReference type="NCBI Taxonomy" id="1798663"/>
    <lineage>
        <taxon>Bacteria</taxon>
        <taxon>Candidatus Lloydiibacteriota</taxon>
    </lineage>
</organism>
<evidence type="ECO:0000256" key="3">
    <source>
        <dbReference type="ARBA" id="ARBA00022723"/>
    </source>
</evidence>
<dbReference type="GO" id="GO:0006423">
    <property type="term" value="P:cysteinyl-tRNA aminoacylation"/>
    <property type="evidence" value="ECO:0007669"/>
    <property type="project" value="UniProtKB-UniRule"/>
</dbReference>
<feature type="binding site" evidence="9">
    <location>
        <position position="244"/>
    </location>
    <ligand>
        <name>Zn(2+)</name>
        <dbReference type="ChEBI" id="CHEBI:29105"/>
    </ligand>
</feature>
<keyword evidence="6 9" id="KW-0067">ATP-binding</keyword>
<dbReference type="SUPFAM" id="SSF47323">
    <property type="entry name" value="Anticodon-binding domain of a subclass of class I aminoacyl-tRNA synthetases"/>
    <property type="match status" value="1"/>
</dbReference>
<keyword evidence="8 9" id="KW-0030">Aminoacyl-tRNA synthetase</keyword>
<evidence type="ECO:0000256" key="4">
    <source>
        <dbReference type="ARBA" id="ARBA00022741"/>
    </source>
</evidence>
<keyword evidence="5 9" id="KW-0862">Zinc</keyword>
<dbReference type="InterPro" id="IPR015803">
    <property type="entry name" value="Cys-tRNA-ligase"/>
</dbReference>
<comment type="caution">
    <text evidence="12">The sequence shown here is derived from an EMBL/GenBank/DDBJ whole genome shotgun (WGS) entry which is preliminary data.</text>
</comment>
<comment type="cofactor">
    <cofactor evidence="9">
        <name>Zn(2+)</name>
        <dbReference type="ChEBI" id="CHEBI:29105"/>
    </cofactor>
    <text evidence="9">Binds 1 zinc ion per subunit.</text>
</comment>
<keyword evidence="3 9" id="KW-0479">Metal-binding</keyword>
<keyword evidence="9" id="KW-0963">Cytoplasm</keyword>
<feature type="binding site" evidence="9">
    <location>
        <position position="219"/>
    </location>
    <ligand>
        <name>Zn(2+)</name>
        <dbReference type="ChEBI" id="CHEBI:29105"/>
    </ligand>
</feature>
<comment type="subcellular location">
    <subcellularLocation>
        <location evidence="9">Cytoplasm</location>
    </subcellularLocation>
</comment>
<feature type="domain" description="tRNA synthetases class I catalytic" evidence="10">
    <location>
        <begin position="14"/>
        <end position="323"/>
    </location>
</feature>
<keyword evidence="4 9" id="KW-0547">Nucleotide-binding</keyword>
<feature type="binding site" evidence="9">
    <location>
        <position position="27"/>
    </location>
    <ligand>
        <name>Zn(2+)</name>
        <dbReference type="ChEBI" id="CHEBI:29105"/>
    </ligand>
</feature>
<feature type="short sequence motif" description="'KMSKS' region" evidence="9">
    <location>
        <begin position="276"/>
        <end position="280"/>
    </location>
</feature>
<feature type="short sequence motif" description="'HIGH' region" evidence="9">
    <location>
        <begin position="29"/>
        <end position="39"/>
    </location>
</feature>
<proteinExistence type="inferred from homology"/>
<evidence type="ECO:0000313" key="13">
    <source>
        <dbReference type="Proteomes" id="UP000178099"/>
    </source>
</evidence>
<dbReference type="PRINTS" id="PR00983">
    <property type="entry name" value="TRNASYNTHCYS"/>
</dbReference>
<keyword evidence="7 9" id="KW-0648">Protein biosynthesis</keyword>
<dbReference type="InterPro" id="IPR032678">
    <property type="entry name" value="tRNA-synt_1_cat_dom"/>
</dbReference>
<evidence type="ECO:0000259" key="10">
    <source>
        <dbReference type="Pfam" id="PF01406"/>
    </source>
</evidence>
<dbReference type="GO" id="GO:0004817">
    <property type="term" value="F:cysteine-tRNA ligase activity"/>
    <property type="evidence" value="ECO:0007669"/>
    <property type="project" value="UniProtKB-UniRule"/>
</dbReference>
<comment type="catalytic activity">
    <reaction evidence="9">
        <text>tRNA(Cys) + L-cysteine + ATP = L-cysteinyl-tRNA(Cys) + AMP + diphosphate</text>
        <dbReference type="Rhea" id="RHEA:17773"/>
        <dbReference type="Rhea" id="RHEA-COMP:9661"/>
        <dbReference type="Rhea" id="RHEA-COMP:9679"/>
        <dbReference type="ChEBI" id="CHEBI:30616"/>
        <dbReference type="ChEBI" id="CHEBI:33019"/>
        <dbReference type="ChEBI" id="CHEBI:35235"/>
        <dbReference type="ChEBI" id="CHEBI:78442"/>
        <dbReference type="ChEBI" id="CHEBI:78517"/>
        <dbReference type="ChEBI" id="CHEBI:456215"/>
        <dbReference type="EC" id="6.1.1.16"/>
    </reaction>
</comment>
<dbReference type="PANTHER" id="PTHR10890">
    <property type="entry name" value="CYSTEINYL-TRNA SYNTHETASE"/>
    <property type="match status" value="1"/>
</dbReference>
<dbReference type="AlphaFoldDB" id="A0A1G2DEY4"/>
<evidence type="ECO:0000256" key="6">
    <source>
        <dbReference type="ARBA" id="ARBA00022840"/>
    </source>
</evidence>
<dbReference type="GO" id="GO:0005524">
    <property type="term" value="F:ATP binding"/>
    <property type="evidence" value="ECO:0007669"/>
    <property type="project" value="UniProtKB-UniRule"/>
</dbReference>
<dbReference type="GO" id="GO:0008270">
    <property type="term" value="F:zinc ion binding"/>
    <property type="evidence" value="ECO:0007669"/>
    <property type="project" value="UniProtKB-UniRule"/>
</dbReference>
<comment type="subunit">
    <text evidence="1 9">Monomer.</text>
</comment>
<dbReference type="InterPro" id="IPR014729">
    <property type="entry name" value="Rossmann-like_a/b/a_fold"/>
</dbReference>
<accession>A0A1G2DEY4</accession>
<dbReference type="GO" id="GO:0005829">
    <property type="term" value="C:cytosol"/>
    <property type="evidence" value="ECO:0007669"/>
    <property type="project" value="TreeGrafter"/>
</dbReference>
<dbReference type="PANTHER" id="PTHR10890:SF3">
    <property type="entry name" value="CYSTEINE--TRNA LIGASE, CYTOPLASMIC"/>
    <property type="match status" value="1"/>
</dbReference>
<dbReference type="InterPro" id="IPR024909">
    <property type="entry name" value="Cys-tRNA/MSH_ligase"/>
</dbReference>
<evidence type="ECO:0000256" key="1">
    <source>
        <dbReference type="ARBA" id="ARBA00011245"/>
    </source>
</evidence>
<feature type="binding site" evidence="9">
    <location>
        <position position="279"/>
    </location>
    <ligand>
        <name>ATP</name>
        <dbReference type="ChEBI" id="CHEBI:30616"/>
    </ligand>
</feature>
<dbReference type="NCBIfam" id="TIGR00435">
    <property type="entry name" value="cysS"/>
    <property type="match status" value="1"/>
</dbReference>
<feature type="domain" description="Cysteinyl-tRNA ligase anticodon binding" evidence="11">
    <location>
        <begin position="410"/>
        <end position="452"/>
    </location>
</feature>
<dbReference type="CDD" id="cd00672">
    <property type="entry name" value="CysRS_core"/>
    <property type="match status" value="1"/>
</dbReference>
<evidence type="ECO:0000313" key="12">
    <source>
        <dbReference type="EMBL" id="OGZ12204.1"/>
    </source>
</evidence>
<comment type="similarity">
    <text evidence="9">Belongs to the class-I aminoacyl-tRNA synthetase family.</text>
</comment>
<dbReference type="Gene3D" id="1.20.120.640">
    <property type="entry name" value="Anticodon-binding domain of a subclass of class I aminoacyl-tRNA synthetases"/>
    <property type="match status" value="1"/>
</dbReference>
<dbReference type="InterPro" id="IPR009080">
    <property type="entry name" value="tRNAsynth_Ia_anticodon-bd"/>
</dbReference>
<dbReference type="Proteomes" id="UP000178099">
    <property type="component" value="Unassembled WGS sequence"/>
</dbReference>